<dbReference type="Pfam" id="PF13289">
    <property type="entry name" value="SIR2_2"/>
    <property type="match status" value="1"/>
</dbReference>
<name>A0A4P2QPZ4_SORCE</name>
<proteinExistence type="predicted"/>
<dbReference type="Proteomes" id="UP000295497">
    <property type="component" value="Chromosome"/>
</dbReference>
<dbReference type="AlphaFoldDB" id="A0A4P2QPZ4"/>
<gene>
    <name evidence="1" type="ORF">SOCE836_044010</name>
</gene>
<accession>A0A4P2QPZ4</accession>
<evidence type="ECO:0000313" key="1">
    <source>
        <dbReference type="EMBL" id="AUX32264.1"/>
    </source>
</evidence>
<sequence>MNFPRSLVEALGRKQLVPFVGAGVAMAVRRASDGSSLFPSWPALLSAAAARLEEEGRNKDAALVSALLALDAPRLLEAAQEAKRALGPTWSRFLVEQLSPDAKDVLPASLELARLVWGLGSQLVITTNYDAVLRWACPDPGNLREWNIETPSGLVELLQGAIQRPTVWHLHGTIHHVDDIILTPDGYTTLYPQSPTVEVRYRAALESLRTQMAGRTLLFVGVSLEDRVFGDQLRWVAQAFRGAAGPHFALVRREDRKAFERRAAELPVEMVEFEAFGEPLHAQLRALAAAAPEGRLGPR</sequence>
<evidence type="ECO:0000313" key="2">
    <source>
        <dbReference type="Proteomes" id="UP000295497"/>
    </source>
</evidence>
<organism evidence="1 2">
    <name type="scientific">Sorangium cellulosum</name>
    <name type="common">Polyangium cellulosum</name>
    <dbReference type="NCBI Taxonomy" id="56"/>
    <lineage>
        <taxon>Bacteria</taxon>
        <taxon>Pseudomonadati</taxon>
        <taxon>Myxococcota</taxon>
        <taxon>Polyangia</taxon>
        <taxon>Polyangiales</taxon>
        <taxon>Polyangiaceae</taxon>
        <taxon>Sorangium</taxon>
    </lineage>
</organism>
<protein>
    <submittedName>
        <fullName evidence="1">Uncharacterized protein</fullName>
    </submittedName>
</protein>
<dbReference type="EMBL" id="CP012672">
    <property type="protein sequence ID" value="AUX32264.1"/>
    <property type="molecule type" value="Genomic_DNA"/>
</dbReference>
<dbReference type="RefSeq" id="WP_129575893.1">
    <property type="nucleotide sequence ID" value="NZ_CP012672.1"/>
</dbReference>
<reference evidence="1 2" key="1">
    <citation type="submission" date="2015-09" db="EMBL/GenBank/DDBJ databases">
        <title>Sorangium comparison.</title>
        <authorList>
            <person name="Zaburannyi N."/>
            <person name="Bunk B."/>
            <person name="Overmann J."/>
            <person name="Mueller R."/>
        </authorList>
    </citation>
    <scope>NUCLEOTIDE SEQUENCE [LARGE SCALE GENOMIC DNA]</scope>
    <source>
        <strain evidence="1 2">So ce836</strain>
    </source>
</reference>